<dbReference type="Proteomes" id="UP000030762">
    <property type="component" value="Unassembled WGS sequence"/>
</dbReference>
<dbReference type="eggNOG" id="KOG0869">
    <property type="taxonomic scope" value="Eukaryota"/>
</dbReference>
<dbReference type="GO" id="GO:0008623">
    <property type="term" value="C:CHRAC"/>
    <property type="evidence" value="ECO:0007669"/>
    <property type="project" value="TreeGrafter"/>
</dbReference>
<dbReference type="GO" id="GO:0006974">
    <property type="term" value="P:DNA damage response"/>
    <property type="evidence" value="ECO:0007669"/>
    <property type="project" value="TreeGrafter"/>
</dbReference>
<dbReference type="GeneID" id="19948731"/>
<keyword evidence="6" id="KW-1185">Reference proteome</keyword>
<organism evidence="5 6">
    <name type="scientific">Saprolegnia diclina (strain VS20)</name>
    <dbReference type="NCBI Taxonomy" id="1156394"/>
    <lineage>
        <taxon>Eukaryota</taxon>
        <taxon>Sar</taxon>
        <taxon>Stramenopiles</taxon>
        <taxon>Oomycota</taxon>
        <taxon>Saprolegniomycetes</taxon>
        <taxon>Saprolegniales</taxon>
        <taxon>Saprolegniaceae</taxon>
        <taxon>Saprolegnia</taxon>
    </lineage>
</organism>
<feature type="region of interest" description="Disordered" evidence="3">
    <location>
        <begin position="87"/>
        <end position="134"/>
    </location>
</feature>
<evidence type="ECO:0000259" key="4">
    <source>
        <dbReference type="Pfam" id="PF00808"/>
    </source>
</evidence>
<feature type="compositionally biased region" description="Basic and acidic residues" evidence="3">
    <location>
        <begin position="98"/>
        <end position="107"/>
    </location>
</feature>
<evidence type="ECO:0000256" key="3">
    <source>
        <dbReference type="SAM" id="MobiDB-lite"/>
    </source>
</evidence>
<dbReference type="EMBL" id="JH767154">
    <property type="protein sequence ID" value="EQC34686.1"/>
    <property type="molecule type" value="Genomic_DNA"/>
</dbReference>
<dbReference type="PANTHER" id="PTHR46172:SF1">
    <property type="entry name" value="DNA POLYMERASE EPSILON SUBUNIT 3"/>
    <property type="match status" value="1"/>
</dbReference>
<gene>
    <name evidence="5" type="ORF">SDRG_08004</name>
</gene>
<dbReference type="STRING" id="1156394.T0QIY7"/>
<proteinExistence type="predicted"/>
<dbReference type="SUPFAM" id="SSF47113">
    <property type="entry name" value="Histone-fold"/>
    <property type="match status" value="1"/>
</dbReference>
<dbReference type="OrthoDB" id="386949at2759"/>
<dbReference type="FunCoup" id="T0QIY7">
    <property type="interactions" value="77"/>
</dbReference>
<dbReference type="InterPro" id="IPR003958">
    <property type="entry name" value="CBFA_NFYB_domain"/>
</dbReference>
<dbReference type="AlphaFoldDB" id="T0QIY7"/>
<dbReference type="InParanoid" id="T0QIY7"/>
<sequence length="134" mass="14574">MEHDLPLVSVVRAAKLALPSKAGLTKEGKELLQTAAGVFVLYLTAAADDECKTKGRQTISGNDVFKALQDVDFAQLVAPTADFLQRAKATAKKPKAKATKDDAMGHDDNDENEHADEETKEMDLDDEEETKEEA</sequence>
<dbReference type="Pfam" id="PF00808">
    <property type="entry name" value="CBFD_NFYB_HMF"/>
    <property type="match status" value="1"/>
</dbReference>
<dbReference type="GO" id="GO:0031507">
    <property type="term" value="P:heterochromatin formation"/>
    <property type="evidence" value="ECO:0007669"/>
    <property type="project" value="TreeGrafter"/>
</dbReference>
<feature type="domain" description="Transcription factor CBF/NF-Y/archaeal histone" evidence="4">
    <location>
        <begin position="5"/>
        <end position="68"/>
    </location>
</feature>
<dbReference type="Gene3D" id="1.10.20.10">
    <property type="entry name" value="Histone, subunit A"/>
    <property type="match status" value="1"/>
</dbReference>
<dbReference type="GO" id="GO:0031490">
    <property type="term" value="F:chromatin DNA binding"/>
    <property type="evidence" value="ECO:0007669"/>
    <property type="project" value="TreeGrafter"/>
</dbReference>
<dbReference type="CDD" id="cd22928">
    <property type="entry name" value="HFD_POLE3_DPB4"/>
    <property type="match status" value="1"/>
</dbReference>
<dbReference type="OMA" id="KEISHAN"/>
<name>T0QIY7_SAPDV</name>
<dbReference type="GO" id="GO:0046982">
    <property type="term" value="F:protein heterodimerization activity"/>
    <property type="evidence" value="ECO:0007669"/>
    <property type="project" value="InterPro"/>
</dbReference>
<accession>T0QIY7</accession>
<dbReference type="PANTHER" id="PTHR46172">
    <property type="entry name" value="DNA POLYMERASE EPSILON SUBUNIT 3"/>
    <property type="match status" value="1"/>
</dbReference>
<dbReference type="VEuPathDB" id="FungiDB:SDRG_08004"/>
<evidence type="ECO:0000256" key="2">
    <source>
        <dbReference type="ARBA" id="ARBA00023242"/>
    </source>
</evidence>
<dbReference type="InterPro" id="IPR051377">
    <property type="entry name" value="DNA_Pol-Epsilon_Subunit"/>
</dbReference>
<dbReference type="InterPro" id="IPR009072">
    <property type="entry name" value="Histone-fold"/>
</dbReference>
<comment type="subcellular location">
    <subcellularLocation>
        <location evidence="1">Nucleus</location>
    </subcellularLocation>
</comment>
<reference evidence="5 6" key="1">
    <citation type="submission" date="2012-04" db="EMBL/GenBank/DDBJ databases">
        <title>The Genome Sequence of Saprolegnia declina VS20.</title>
        <authorList>
            <consortium name="The Broad Institute Genome Sequencing Platform"/>
            <person name="Russ C."/>
            <person name="Nusbaum C."/>
            <person name="Tyler B."/>
            <person name="van West P."/>
            <person name="Dieguez-Uribeondo J."/>
            <person name="de Bruijn I."/>
            <person name="Tripathy S."/>
            <person name="Jiang R."/>
            <person name="Young S.K."/>
            <person name="Zeng Q."/>
            <person name="Gargeya S."/>
            <person name="Fitzgerald M."/>
            <person name="Haas B."/>
            <person name="Abouelleil A."/>
            <person name="Alvarado L."/>
            <person name="Arachchi H.M."/>
            <person name="Berlin A."/>
            <person name="Chapman S.B."/>
            <person name="Goldberg J."/>
            <person name="Griggs A."/>
            <person name="Gujja S."/>
            <person name="Hansen M."/>
            <person name="Howarth C."/>
            <person name="Imamovic A."/>
            <person name="Larimer J."/>
            <person name="McCowen C."/>
            <person name="Montmayeur A."/>
            <person name="Murphy C."/>
            <person name="Neiman D."/>
            <person name="Pearson M."/>
            <person name="Priest M."/>
            <person name="Roberts A."/>
            <person name="Saif S."/>
            <person name="Shea T."/>
            <person name="Sisk P."/>
            <person name="Sykes S."/>
            <person name="Wortman J."/>
            <person name="Nusbaum C."/>
            <person name="Birren B."/>
        </authorList>
    </citation>
    <scope>NUCLEOTIDE SEQUENCE [LARGE SCALE GENOMIC DNA]</scope>
    <source>
        <strain evidence="5 6">VS20</strain>
    </source>
</reference>
<dbReference type="RefSeq" id="XP_008612092.1">
    <property type="nucleotide sequence ID" value="XM_008613870.1"/>
</dbReference>
<dbReference type="GO" id="GO:0006272">
    <property type="term" value="P:leading strand elongation"/>
    <property type="evidence" value="ECO:0007669"/>
    <property type="project" value="TreeGrafter"/>
</dbReference>
<evidence type="ECO:0000313" key="5">
    <source>
        <dbReference type="EMBL" id="EQC34686.1"/>
    </source>
</evidence>
<feature type="compositionally biased region" description="Acidic residues" evidence="3">
    <location>
        <begin position="108"/>
        <end position="134"/>
    </location>
</feature>
<protein>
    <recommendedName>
        <fullName evidence="4">Transcription factor CBF/NF-Y/archaeal histone domain-containing protein</fullName>
    </recommendedName>
</protein>
<dbReference type="GO" id="GO:0008622">
    <property type="term" value="C:epsilon DNA polymerase complex"/>
    <property type="evidence" value="ECO:0007669"/>
    <property type="project" value="TreeGrafter"/>
</dbReference>
<evidence type="ECO:0000313" key="6">
    <source>
        <dbReference type="Proteomes" id="UP000030762"/>
    </source>
</evidence>
<keyword evidence="2" id="KW-0539">Nucleus</keyword>
<evidence type="ECO:0000256" key="1">
    <source>
        <dbReference type="ARBA" id="ARBA00004123"/>
    </source>
</evidence>